<protein>
    <recommendedName>
        <fullName evidence="2">Phosphodiester glycosidase domain-containing protein</fullName>
    </recommendedName>
</protein>
<accession>A0A7W7DUC1</accession>
<comment type="caution">
    <text evidence="3">The sequence shown here is derived from an EMBL/GenBank/DDBJ whole genome shotgun (WGS) entry which is preliminary data.</text>
</comment>
<gene>
    <name evidence="3" type="ORF">BJ965_006713</name>
</gene>
<feature type="chain" id="PRO_5038820312" description="Phosphodiester glycosidase domain-containing protein" evidence="1">
    <location>
        <begin position="25"/>
        <end position="413"/>
    </location>
</feature>
<dbReference type="Proteomes" id="UP000565089">
    <property type="component" value="Unassembled WGS sequence"/>
</dbReference>
<proteinExistence type="predicted"/>
<name>A0A7W7DUC1_9ACTN</name>
<sequence length="413" mass="41287">MAGRRRRRGAGAGRAALAFLTAFAALTGAALAGAAPAGAVQKGGRVAPGVTYEEFDIQAAKGVAHAHLLRVDLGNPKVRVDLLYPGAVASRARVSAMANTQGAVAGVNGDFFNITETQHPGVEATGASVGPAIAAGRALKAAVPTGQRFGPALPPGTTTEDVFGVGTDGRARLDRLALAGSVRTAEEQLPLGGLNQYALPVGSVGAFTSEWGSVSRVRSTCGTDTDRAAPCSTDTYEVTVRDGKVVSAADAPGSGPIAAGTTVLVGREAGAQQLRKFSTGEPVEVEHSLVAATDGVAYRLALGGYPVLSGGQPLPGLDDTTSAVRTAVGIADGGRRVLLLALDGAAAYRSGLTIAEVAGTMRKLGSEDAFSLDGGGSSTLVARKAGASTVSVRNHPSGGAERLVPNGIGVFSG</sequence>
<evidence type="ECO:0000313" key="4">
    <source>
        <dbReference type="Proteomes" id="UP000565089"/>
    </source>
</evidence>
<organism evidence="3 4">
    <name type="scientific">Streptomyces luteogriseus</name>
    <dbReference type="NCBI Taxonomy" id="68233"/>
    <lineage>
        <taxon>Bacteria</taxon>
        <taxon>Bacillati</taxon>
        <taxon>Actinomycetota</taxon>
        <taxon>Actinomycetes</taxon>
        <taxon>Kitasatosporales</taxon>
        <taxon>Streptomycetaceae</taxon>
        <taxon>Streptomyces</taxon>
    </lineage>
</organism>
<dbReference type="AlphaFoldDB" id="A0A7W7DUC1"/>
<keyword evidence="4" id="KW-1185">Reference proteome</keyword>
<dbReference type="EMBL" id="JACHMS010000001">
    <property type="protein sequence ID" value="MBB4716831.1"/>
    <property type="molecule type" value="Genomic_DNA"/>
</dbReference>
<dbReference type="InterPro" id="IPR018711">
    <property type="entry name" value="NAGPA"/>
</dbReference>
<dbReference type="Pfam" id="PF09992">
    <property type="entry name" value="NAGPA"/>
    <property type="match status" value="1"/>
</dbReference>
<keyword evidence="1" id="KW-0732">Signal</keyword>
<feature type="signal peptide" evidence="1">
    <location>
        <begin position="1"/>
        <end position="24"/>
    </location>
</feature>
<feature type="domain" description="Phosphodiester glycosidase" evidence="2">
    <location>
        <begin position="236"/>
        <end position="411"/>
    </location>
</feature>
<dbReference type="PANTHER" id="PTHR40446:SF2">
    <property type="entry name" value="N-ACETYLGLUCOSAMINE-1-PHOSPHODIESTER ALPHA-N-ACETYLGLUCOSAMINIDASE"/>
    <property type="match status" value="1"/>
</dbReference>
<evidence type="ECO:0000313" key="3">
    <source>
        <dbReference type="EMBL" id="MBB4716831.1"/>
    </source>
</evidence>
<evidence type="ECO:0000256" key="1">
    <source>
        <dbReference type="SAM" id="SignalP"/>
    </source>
</evidence>
<evidence type="ECO:0000259" key="2">
    <source>
        <dbReference type="Pfam" id="PF09992"/>
    </source>
</evidence>
<reference evidence="3 4" key="1">
    <citation type="submission" date="2020-08" db="EMBL/GenBank/DDBJ databases">
        <title>Sequencing the genomes of 1000 actinobacteria strains.</title>
        <authorList>
            <person name="Klenk H.-P."/>
        </authorList>
    </citation>
    <scope>NUCLEOTIDE SEQUENCE [LARGE SCALE GENOMIC DNA]</scope>
    <source>
        <strain evidence="3 4">DSM 40483</strain>
    </source>
</reference>
<dbReference type="PANTHER" id="PTHR40446">
    <property type="entry name" value="N-ACETYLGLUCOSAMINE-1-PHOSPHODIESTER ALPHA-N-ACETYLGLUCOSAMINIDASE"/>
    <property type="match status" value="1"/>
</dbReference>